<feature type="compositionally biased region" description="Basic and acidic residues" evidence="1">
    <location>
        <begin position="82"/>
        <end position="106"/>
    </location>
</feature>
<dbReference type="OrthoDB" id="2726318at2759"/>
<keyword evidence="3" id="KW-1185">Reference proteome</keyword>
<feature type="region of interest" description="Disordered" evidence="1">
    <location>
        <begin position="1"/>
        <end position="107"/>
    </location>
</feature>
<gene>
    <name evidence="2" type="ORF">D9756_001291</name>
</gene>
<sequence length="133" mass="13995">MSSPPDPGSPTDSTSTSGTPPPEEAVSGNTQPESQSRSGLGLFQLANQISATFSGGASKRRNPSGGSSSTAAPARDTKLRRRGEASRSTWDTRGEAPPPRKEKDELVDSNLVDFLRKEIGDPFYEVATSTPST</sequence>
<reference evidence="2 3" key="1">
    <citation type="journal article" date="2020" name="ISME J.">
        <title>Uncovering the hidden diversity of litter-decomposition mechanisms in mushroom-forming fungi.</title>
        <authorList>
            <person name="Floudas D."/>
            <person name="Bentzer J."/>
            <person name="Ahren D."/>
            <person name="Johansson T."/>
            <person name="Persson P."/>
            <person name="Tunlid A."/>
        </authorList>
    </citation>
    <scope>NUCLEOTIDE SEQUENCE [LARGE SCALE GENOMIC DNA]</scope>
    <source>
        <strain evidence="2 3">CBS 146.42</strain>
    </source>
</reference>
<dbReference type="AlphaFoldDB" id="A0A8H5LIF8"/>
<comment type="caution">
    <text evidence="2">The sequence shown here is derived from an EMBL/GenBank/DDBJ whole genome shotgun (WGS) entry which is preliminary data.</text>
</comment>
<organism evidence="2 3">
    <name type="scientific">Leucocoprinus leucothites</name>
    <dbReference type="NCBI Taxonomy" id="201217"/>
    <lineage>
        <taxon>Eukaryota</taxon>
        <taxon>Fungi</taxon>
        <taxon>Dikarya</taxon>
        <taxon>Basidiomycota</taxon>
        <taxon>Agaricomycotina</taxon>
        <taxon>Agaricomycetes</taxon>
        <taxon>Agaricomycetidae</taxon>
        <taxon>Agaricales</taxon>
        <taxon>Agaricineae</taxon>
        <taxon>Agaricaceae</taxon>
        <taxon>Leucocoprinus</taxon>
    </lineage>
</organism>
<dbReference type="Proteomes" id="UP000559027">
    <property type="component" value="Unassembled WGS sequence"/>
</dbReference>
<feature type="compositionally biased region" description="Polar residues" evidence="1">
    <location>
        <begin position="45"/>
        <end position="55"/>
    </location>
</feature>
<accession>A0A8H5LIF8</accession>
<evidence type="ECO:0000256" key="1">
    <source>
        <dbReference type="SAM" id="MobiDB-lite"/>
    </source>
</evidence>
<protein>
    <submittedName>
        <fullName evidence="2">Uncharacterized protein</fullName>
    </submittedName>
</protein>
<evidence type="ECO:0000313" key="3">
    <source>
        <dbReference type="Proteomes" id="UP000559027"/>
    </source>
</evidence>
<feature type="compositionally biased region" description="Low complexity" evidence="1">
    <location>
        <begin position="9"/>
        <end position="18"/>
    </location>
</feature>
<dbReference type="EMBL" id="JAACJO010000005">
    <property type="protein sequence ID" value="KAF5358417.1"/>
    <property type="molecule type" value="Genomic_DNA"/>
</dbReference>
<name>A0A8H5LIF8_9AGAR</name>
<evidence type="ECO:0000313" key="2">
    <source>
        <dbReference type="EMBL" id="KAF5358417.1"/>
    </source>
</evidence>
<feature type="compositionally biased region" description="Polar residues" evidence="1">
    <location>
        <begin position="27"/>
        <end position="38"/>
    </location>
</feature>
<proteinExistence type="predicted"/>